<name>A0ABY3RPL3_9MICO</name>
<dbReference type="InterPro" id="IPR021527">
    <property type="entry name" value="DUF2795"/>
</dbReference>
<organism evidence="1 2">
    <name type="scientific">Microbacterium resistens</name>
    <dbReference type="NCBI Taxonomy" id="156977"/>
    <lineage>
        <taxon>Bacteria</taxon>
        <taxon>Bacillati</taxon>
        <taxon>Actinomycetota</taxon>
        <taxon>Actinomycetes</taxon>
        <taxon>Micrococcales</taxon>
        <taxon>Microbacteriaceae</taxon>
        <taxon>Microbacterium</taxon>
    </lineage>
</organism>
<protein>
    <submittedName>
        <fullName evidence="1">DUF2795 domain-containing protein</fullName>
    </submittedName>
</protein>
<evidence type="ECO:0000313" key="2">
    <source>
        <dbReference type="Proteomes" id="UP001199642"/>
    </source>
</evidence>
<dbReference type="EMBL" id="CP082781">
    <property type="protein sequence ID" value="UGS25806.1"/>
    <property type="molecule type" value="Genomic_DNA"/>
</dbReference>
<dbReference type="RefSeq" id="WP_231819580.1">
    <property type="nucleotide sequence ID" value="NZ_CP082781.1"/>
</dbReference>
<gene>
    <name evidence="1" type="ORF">K8F61_14260</name>
</gene>
<dbReference type="Pfam" id="PF11387">
    <property type="entry name" value="DUF2795"/>
    <property type="match status" value="1"/>
</dbReference>
<dbReference type="Proteomes" id="UP001199642">
    <property type="component" value="Chromosome"/>
</dbReference>
<reference evidence="1 2" key="1">
    <citation type="submission" date="2023-01" db="EMBL/GenBank/DDBJ databases">
        <title>Characterization of estradiol degrading bacteria Microbacterium sp. MZT7 and reveal degrading genes through genome analysis.</title>
        <authorList>
            <person name="Hao P."/>
            <person name="Gao Y."/>
        </authorList>
    </citation>
    <scope>NUCLEOTIDE SEQUENCE [LARGE SCALE GENOMIC DNA]</scope>
    <source>
        <strain evidence="1 2">MZT7</strain>
    </source>
</reference>
<proteinExistence type="predicted"/>
<evidence type="ECO:0000313" key="1">
    <source>
        <dbReference type="EMBL" id="UGS25806.1"/>
    </source>
</evidence>
<sequence>MMLSPSLNRFLAEMEYPAEKDDLVREARREDLPMTDLLVVQGLPERSYDSWWQIRRAIGEGSDGVPAERELVGA</sequence>
<accession>A0ABY3RPL3</accession>
<keyword evidence="2" id="KW-1185">Reference proteome</keyword>